<evidence type="ECO:0000313" key="4">
    <source>
        <dbReference type="Proteomes" id="UP000518266"/>
    </source>
</evidence>
<dbReference type="Proteomes" id="UP000518266">
    <property type="component" value="Unassembled WGS sequence"/>
</dbReference>
<feature type="region of interest" description="Disordered" evidence="1">
    <location>
        <begin position="94"/>
        <end position="115"/>
    </location>
</feature>
<name>A0A7J5Y7C2_DISMA</name>
<keyword evidence="4" id="KW-1185">Reference proteome</keyword>
<feature type="compositionally biased region" description="Low complexity" evidence="1">
    <location>
        <begin position="105"/>
        <end position="115"/>
    </location>
</feature>
<reference evidence="3 4" key="1">
    <citation type="submission" date="2020-03" db="EMBL/GenBank/DDBJ databases">
        <title>Dissostichus mawsoni Genome sequencing and assembly.</title>
        <authorList>
            <person name="Park H."/>
        </authorList>
    </citation>
    <scope>NUCLEOTIDE SEQUENCE [LARGE SCALE GENOMIC DNA]</scope>
    <source>
        <strain evidence="3">DM0001</strain>
        <tissue evidence="3">Muscle</tissue>
    </source>
</reference>
<organism evidence="3 4">
    <name type="scientific">Dissostichus mawsoni</name>
    <name type="common">Antarctic cod</name>
    <dbReference type="NCBI Taxonomy" id="36200"/>
    <lineage>
        <taxon>Eukaryota</taxon>
        <taxon>Metazoa</taxon>
        <taxon>Chordata</taxon>
        <taxon>Craniata</taxon>
        <taxon>Vertebrata</taxon>
        <taxon>Euteleostomi</taxon>
        <taxon>Actinopterygii</taxon>
        <taxon>Neopterygii</taxon>
        <taxon>Teleostei</taxon>
        <taxon>Neoteleostei</taxon>
        <taxon>Acanthomorphata</taxon>
        <taxon>Eupercaria</taxon>
        <taxon>Perciformes</taxon>
        <taxon>Notothenioidei</taxon>
        <taxon>Nototheniidae</taxon>
        <taxon>Dissostichus</taxon>
    </lineage>
</organism>
<protein>
    <submittedName>
        <fullName evidence="3">Uncharacterized protein</fullName>
    </submittedName>
</protein>
<sequence>MSWCVEIDLLSQVGQDGSDGSVGPICTSEKTLDSAIPTSAAHRPRMLADWGPGDGGTVREEECRTNTRLTRGWGPPSSSAWRCTSRSVCPAWSAGCPSPTQAEHAPSAGAQAAGPQLPQSLQLDGQAMAVPPWDVVDLTPPQHLKTVSDIFQDLDTNKTRVSLNGSLYLLNLELSVQQLLSGQFHWEVSPGKEHCVSVQSLGRACLCGLRAALPRTDSLTAAGAEGESPVQEAASPDLNRFASQPTLTLHSKMNKMCLAFLGALLLALHLISTQVVQALNSTDNTPMNYTTMVPTNIGVNTTLKGGCGWTAASTLLLPLAVAASLLFGRS</sequence>
<keyword evidence="2" id="KW-1133">Transmembrane helix</keyword>
<keyword evidence="2" id="KW-0812">Transmembrane</keyword>
<proteinExistence type="predicted"/>
<gene>
    <name evidence="3" type="ORF">F7725_007782</name>
</gene>
<comment type="caution">
    <text evidence="3">The sequence shown here is derived from an EMBL/GenBank/DDBJ whole genome shotgun (WGS) entry which is preliminary data.</text>
</comment>
<keyword evidence="2" id="KW-0472">Membrane</keyword>
<evidence type="ECO:0000256" key="2">
    <source>
        <dbReference type="SAM" id="Phobius"/>
    </source>
</evidence>
<dbReference type="AlphaFoldDB" id="A0A7J5Y7C2"/>
<dbReference type="OrthoDB" id="10672161at2759"/>
<evidence type="ECO:0000256" key="1">
    <source>
        <dbReference type="SAM" id="MobiDB-lite"/>
    </source>
</evidence>
<dbReference type="EMBL" id="JAAKFY010000015">
    <property type="protein sequence ID" value="KAF3844619.1"/>
    <property type="molecule type" value="Genomic_DNA"/>
</dbReference>
<feature type="transmembrane region" description="Helical" evidence="2">
    <location>
        <begin position="309"/>
        <end position="328"/>
    </location>
</feature>
<accession>A0A7J5Y7C2</accession>
<feature type="transmembrane region" description="Helical" evidence="2">
    <location>
        <begin position="257"/>
        <end position="279"/>
    </location>
</feature>
<evidence type="ECO:0000313" key="3">
    <source>
        <dbReference type="EMBL" id="KAF3844619.1"/>
    </source>
</evidence>